<keyword evidence="1" id="KW-0472">Membrane</keyword>
<dbReference type="EMBL" id="AZMM01006029">
    <property type="protein sequence ID" value="ETJ40071.1"/>
    <property type="molecule type" value="Genomic_DNA"/>
</dbReference>
<evidence type="ECO:0000256" key="1">
    <source>
        <dbReference type="SAM" id="Phobius"/>
    </source>
</evidence>
<proteinExistence type="predicted"/>
<evidence type="ECO:0000313" key="2">
    <source>
        <dbReference type="EMBL" id="ETJ40071.1"/>
    </source>
</evidence>
<gene>
    <name evidence="2" type="ORF">Q604_UNBC06029G0001</name>
</gene>
<keyword evidence="1" id="KW-0812">Transmembrane</keyword>
<accession>W1YCF7</accession>
<keyword evidence="1" id="KW-1133">Transmembrane helix</keyword>
<feature type="transmembrane region" description="Helical" evidence="1">
    <location>
        <begin position="66"/>
        <end position="88"/>
    </location>
</feature>
<name>W1YCF7_9ZZZZ</name>
<reference evidence="2" key="1">
    <citation type="submission" date="2013-12" db="EMBL/GenBank/DDBJ databases">
        <title>A Varibaculum cambriense genome reconstructed from a premature infant gut community with otherwise low bacterial novelty that shifts toward anaerobic metabolism during the third week of life.</title>
        <authorList>
            <person name="Brown C.T."/>
            <person name="Sharon I."/>
            <person name="Thomas B.C."/>
            <person name="Castelle C.J."/>
            <person name="Morowitz M.J."/>
            <person name="Banfield J.F."/>
        </authorList>
    </citation>
    <scope>NUCLEOTIDE SEQUENCE</scope>
</reference>
<dbReference type="AlphaFoldDB" id="W1YCF7"/>
<feature type="transmembrane region" description="Helical" evidence="1">
    <location>
        <begin position="21"/>
        <end position="46"/>
    </location>
</feature>
<sequence length="90" mass="10374">PASIIVGTHTHLREQSKWTRWNGYIIFVLLLFVLDMLVTNGIYIAFHDVYGNLLNIGYLDFDLMDMFFSESFQIGVILVFSLVLFQVLGL</sequence>
<organism evidence="2">
    <name type="scientific">human gut metagenome</name>
    <dbReference type="NCBI Taxonomy" id="408170"/>
    <lineage>
        <taxon>unclassified sequences</taxon>
        <taxon>metagenomes</taxon>
        <taxon>organismal metagenomes</taxon>
    </lineage>
</organism>
<protein>
    <submittedName>
        <fullName evidence="2">Uncharacterized protein</fullName>
    </submittedName>
</protein>
<feature type="non-terminal residue" evidence="2">
    <location>
        <position position="1"/>
    </location>
</feature>
<comment type="caution">
    <text evidence="2">The sequence shown here is derived from an EMBL/GenBank/DDBJ whole genome shotgun (WGS) entry which is preliminary data.</text>
</comment>
<feature type="non-terminal residue" evidence="2">
    <location>
        <position position="90"/>
    </location>
</feature>